<dbReference type="EMBL" id="AZEY01000032">
    <property type="protein sequence ID" value="KRL67436.1"/>
    <property type="molecule type" value="Genomic_DNA"/>
</dbReference>
<comment type="caution">
    <text evidence="2">The sequence shown here is derived from an EMBL/GenBank/DDBJ whole genome shotgun (WGS) entry which is preliminary data.</text>
</comment>
<dbReference type="InterPro" id="IPR036291">
    <property type="entry name" value="NAD(P)-bd_dom_sf"/>
</dbReference>
<dbReference type="PANTHER" id="PTHR43355:SF2">
    <property type="entry name" value="FLAVIN REDUCTASE (NADPH)"/>
    <property type="match status" value="1"/>
</dbReference>
<evidence type="ECO:0000313" key="3">
    <source>
        <dbReference type="Proteomes" id="UP000052013"/>
    </source>
</evidence>
<dbReference type="InterPro" id="IPR016040">
    <property type="entry name" value="NAD(P)-bd_dom"/>
</dbReference>
<dbReference type="Gene3D" id="3.40.50.720">
    <property type="entry name" value="NAD(P)-binding Rossmann-like Domain"/>
    <property type="match status" value="1"/>
</dbReference>
<feature type="domain" description="NAD(P)-binding" evidence="1">
    <location>
        <begin position="7"/>
        <end position="198"/>
    </location>
</feature>
<dbReference type="STRING" id="1423739.FC85_GL002680"/>
<protein>
    <submittedName>
        <fullName evidence="2">FMN reductase</fullName>
    </submittedName>
</protein>
<dbReference type="AlphaFoldDB" id="A0A0R1SEF1"/>
<dbReference type="RefSeq" id="WP_057864266.1">
    <property type="nucleotide sequence ID" value="NZ_AZEY01000032.1"/>
</dbReference>
<accession>A0A0R1SEF1</accession>
<gene>
    <name evidence="2" type="ORF">FC85_GL002680</name>
</gene>
<dbReference type="GO" id="GO:0016646">
    <property type="term" value="F:oxidoreductase activity, acting on the CH-NH group of donors, NAD or NADP as acceptor"/>
    <property type="evidence" value="ECO:0007669"/>
    <property type="project" value="TreeGrafter"/>
</dbReference>
<evidence type="ECO:0000259" key="1">
    <source>
        <dbReference type="Pfam" id="PF13460"/>
    </source>
</evidence>
<dbReference type="PANTHER" id="PTHR43355">
    <property type="entry name" value="FLAVIN REDUCTASE (NADPH)"/>
    <property type="match status" value="1"/>
</dbReference>
<name>A0A0R1SEF1_9LACO</name>
<dbReference type="InterPro" id="IPR051606">
    <property type="entry name" value="Polyketide_Oxido-like"/>
</dbReference>
<evidence type="ECO:0000313" key="2">
    <source>
        <dbReference type="EMBL" id="KRL67436.1"/>
    </source>
</evidence>
<proteinExistence type="predicted"/>
<sequence length="217" mass="23873">MKVFVIGATGMTGSAFVQEAVANGLEIIANGRSEEKLTQLKSQFPQIQILAKDAFQLTPADFSDSDVVLDAFATTPDKAYRHIDLATKLVSQFRESQKVRLGFILGAGSLLIGDDDHVALTDLEKDESTRSWRAIPQEQFKELKFLRDVDNVDWFGVSPAFSYTPGPKAKEILYDSEHVIFNHSGESKTTAGTMAAALVSEILTPKHHQQRFTVANG</sequence>
<dbReference type="Proteomes" id="UP000052013">
    <property type="component" value="Unassembled WGS sequence"/>
</dbReference>
<dbReference type="SUPFAM" id="SSF51735">
    <property type="entry name" value="NAD(P)-binding Rossmann-fold domains"/>
    <property type="match status" value="1"/>
</dbReference>
<organism evidence="2 3">
    <name type="scientific">Lentilactobacillus diolivorans DSM 14421</name>
    <dbReference type="NCBI Taxonomy" id="1423739"/>
    <lineage>
        <taxon>Bacteria</taxon>
        <taxon>Bacillati</taxon>
        <taxon>Bacillota</taxon>
        <taxon>Bacilli</taxon>
        <taxon>Lactobacillales</taxon>
        <taxon>Lactobacillaceae</taxon>
        <taxon>Lentilactobacillus</taxon>
    </lineage>
</organism>
<dbReference type="Pfam" id="PF13460">
    <property type="entry name" value="NAD_binding_10"/>
    <property type="match status" value="1"/>
</dbReference>
<reference evidence="2 3" key="1">
    <citation type="journal article" date="2015" name="Genome Announc.">
        <title>Expanding the biotechnology potential of lactobacilli through comparative genomics of 213 strains and associated genera.</title>
        <authorList>
            <person name="Sun Z."/>
            <person name="Harris H.M."/>
            <person name="McCann A."/>
            <person name="Guo C."/>
            <person name="Argimon S."/>
            <person name="Zhang W."/>
            <person name="Yang X."/>
            <person name="Jeffery I.B."/>
            <person name="Cooney J.C."/>
            <person name="Kagawa T.F."/>
            <person name="Liu W."/>
            <person name="Song Y."/>
            <person name="Salvetti E."/>
            <person name="Wrobel A."/>
            <person name="Rasinkangas P."/>
            <person name="Parkhill J."/>
            <person name="Rea M.C."/>
            <person name="O'Sullivan O."/>
            <person name="Ritari J."/>
            <person name="Douillard F.P."/>
            <person name="Paul Ross R."/>
            <person name="Yang R."/>
            <person name="Briner A.E."/>
            <person name="Felis G.E."/>
            <person name="de Vos W.M."/>
            <person name="Barrangou R."/>
            <person name="Klaenhammer T.R."/>
            <person name="Caufield P.W."/>
            <person name="Cui Y."/>
            <person name="Zhang H."/>
            <person name="O'Toole P.W."/>
        </authorList>
    </citation>
    <scope>NUCLEOTIDE SEQUENCE [LARGE SCALE GENOMIC DNA]</scope>
    <source>
        <strain evidence="2 3">DSM 14421</strain>
    </source>
</reference>
<dbReference type="PATRIC" id="fig|1423739.3.peg.2779"/>